<comment type="caution">
    <text evidence="1">The sequence shown here is derived from an EMBL/GenBank/DDBJ whole genome shotgun (WGS) entry which is preliminary data.</text>
</comment>
<dbReference type="EC" id="4.3.2.1" evidence="1"/>
<protein>
    <submittedName>
        <fullName evidence="1">Argininosuccinate lyase</fullName>
        <ecNumber evidence="1">4.3.2.1</ecNumber>
    </submittedName>
</protein>
<dbReference type="EMBL" id="JZWT02000011">
    <property type="protein sequence ID" value="MFB6490634.1"/>
    <property type="molecule type" value="Genomic_DNA"/>
</dbReference>
<dbReference type="Proteomes" id="UP000033636">
    <property type="component" value="Unassembled WGS sequence"/>
</dbReference>
<organism evidence="1 2">
    <name type="scientific">Thermoproteus sp. AZ2</name>
    <dbReference type="NCBI Taxonomy" id="1609232"/>
    <lineage>
        <taxon>Archaea</taxon>
        <taxon>Thermoproteota</taxon>
        <taxon>Thermoprotei</taxon>
        <taxon>Thermoproteales</taxon>
        <taxon>Thermoproteaceae</taxon>
        <taxon>Thermoproteus</taxon>
    </lineage>
</organism>
<name>A0ACC6V0P2_9CREN</name>
<evidence type="ECO:0000313" key="1">
    <source>
        <dbReference type="EMBL" id="MFB6490634.1"/>
    </source>
</evidence>
<reference evidence="1" key="1">
    <citation type="submission" date="2024-07" db="EMBL/GenBank/DDBJ databases">
        <title>Metagenome and Metagenome-Assembled Genomes of Archaea from a hot spring from the geothermal field of Los Azufres, Mexico.</title>
        <authorList>
            <person name="Marin-Paredes R."/>
            <person name="Martinez-Romero E."/>
            <person name="Servin-Garciduenas L.E."/>
        </authorList>
    </citation>
    <scope>NUCLEOTIDE SEQUENCE</scope>
</reference>
<evidence type="ECO:0000313" key="2">
    <source>
        <dbReference type="Proteomes" id="UP000033636"/>
    </source>
</evidence>
<keyword evidence="1" id="KW-0456">Lyase</keyword>
<gene>
    <name evidence="1" type="ORF">TU35_005210</name>
</gene>
<accession>A0ACC6V0P2</accession>
<sequence>MSLYRRWIGGSGDVVAGYTSSIADDAEIAAEVVEVMKAHVKHLIEAGAVPRADGEEILAVLGQLNPADLIRQGYEDVHEALEDYLIKRLGPKGGWVGLGRSRNDHVAAAIRLRLLKHIDAAMRAAEEVKCAAAERALEYADCVMPSFTHFQPAQPITYGHYLMALYELMADFADALSAVRGIVDKSPLGSGPAGGTAVPLNRRRLAELAGFGEVAVNTLYASSSRFFAGLAASAAASMLAELSRFVDDFVAWSSPLIGYLQLPDEHVSTSSIMPHKRNPVTLEVLRARISEALADALALLAVQEKIGYGYSLDLQEATRHLWRVFKTAEEGLAVLADVVKRARFNCEKAYGDAARYPTTSSDAAERMALGGTPFRDAYFKVAEAVKAGRAELPDPREAVKRPVSGSPDPQEVRRAAEEGLRSCGGRRAS</sequence>
<proteinExistence type="predicted"/>